<feature type="compositionally biased region" description="Basic and acidic residues" evidence="2">
    <location>
        <begin position="135"/>
        <end position="151"/>
    </location>
</feature>
<sequence length="151" mass="17719">MSEKEVKEVWSEINLLEGEKEKHRDRLERGLENGFSSKDLENLLGKFEETVTIIEVEDLEERVMMAEVKNVDLESQRSRDHNLEELKIKLEIEKMKLANDKFVEDKGSQPSNDKETPREDTSLEKESTLTDEETPIDRNNIKIIEERMRTA</sequence>
<evidence type="ECO:0000256" key="1">
    <source>
        <dbReference type="SAM" id="Coils"/>
    </source>
</evidence>
<dbReference type="Proteomes" id="UP000675881">
    <property type="component" value="Chromosome 1"/>
</dbReference>
<evidence type="ECO:0000256" key="2">
    <source>
        <dbReference type="SAM" id="MobiDB-lite"/>
    </source>
</evidence>
<feature type="region of interest" description="Disordered" evidence="2">
    <location>
        <begin position="100"/>
        <end position="151"/>
    </location>
</feature>
<dbReference type="AlphaFoldDB" id="A0A7R8CBS1"/>
<dbReference type="EMBL" id="HG994580">
    <property type="protein sequence ID" value="CAF2763551.1"/>
    <property type="molecule type" value="Genomic_DNA"/>
</dbReference>
<organism evidence="3 4">
    <name type="scientific">Lepeophtheirus salmonis</name>
    <name type="common">Salmon louse</name>
    <name type="synonym">Caligus salmonis</name>
    <dbReference type="NCBI Taxonomy" id="72036"/>
    <lineage>
        <taxon>Eukaryota</taxon>
        <taxon>Metazoa</taxon>
        <taxon>Ecdysozoa</taxon>
        <taxon>Arthropoda</taxon>
        <taxon>Crustacea</taxon>
        <taxon>Multicrustacea</taxon>
        <taxon>Hexanauplia</taxon>
        <taxon>Copepoda</taxon>
        <taxon>Siphonostomatoida</taxon>
        <taxon>Caligidae</taxon>
        <taxon>Lepeophtheirus</taxon>
    </lineage>
</organism>
<evidence type="ECO:0000313" key="4">
    <source>
        <dbReference type="Proteomes" id="UP000675881"/>
    </source>
</evidence>
<name>A0A7R8CBS1_LEPSM</name>
<proteinExistence type="predicted"/>
<feature type="compositionally biased region" description="Basic and acidic residues" evidence="2">
    <location>
        <begin position="100"/>
        <end position="128"/>
    </location>
</feature>
<reference evidence="3" key="1">
    <citation type="submission" date="2021-02" db="EMBL/GenBank/DDBJ databases">
        <authorList>
            <person name="Bekaert M."/>
        </authorList>
    </citation>
    <scope>NUCLEOTIDE SEQUENCE</scope>
    <source>
        <strain evidence="3">IoA-00</strain>
    </source>
</reference>
<keyword evidence="1" id="KW-0175">Coiled coil</keyword>
<feature type="coiled-coil region" evidence="1">
    <location>
        <begin position="13"/>
        <end position="76"/>
    </location>
</feature>
<protein>
    <submittedName>
        <fullName evidence="3">ANKRD11_12</fullName>
    </submittedName>
</protein>
<keyword evidence="4" id="KW-1185">Reference proteome</keyword>
<gene>
    <name evidence="3" type="ORF">LSAA_1986</name>
</gene>
<accession>A0A7R8CBS1</accession>
<evidence type="ECO:0000313" key="3">
    <source>
        <dbReference type="EMBL" id="CAF2763551.1"/>
    </source>
</evidence>